<sequence>MSKPLATKVSIPLSKNILIRPKESIYCEPPLFSSTTLPHFGMEFTRASHIASGILFLSSMTTPWSWWMLETLRSSTFCLRMPYRYPIGFGSGDMLGQHVYLQFLQQGSGHILAVRMRL</sequence>
<organism evidence="1 2">
    <name type="scientific">Ilyodon furcidens</name>
    <name type="common">goldbreast splitfin</name>
    <dbReference type="NCBI Taxonomy" id="33524"/>
    <lineage>
        <taxon>Eukaryota</taxon>
        <taxon>Metazoa</taxon>
        <taxon>Chordata</taxon>
        <taxon>Craniata</taxon>
        <taxon>Vertebrata</taxon>
        <taxon>Euteleostomi</taxon>
        <taxon>Actinopterygii</taxon>
        <taxon>Neopterygii</taxon>
        <taxon>Teleostei</taxon>
        <taxon>Neoteleostei</taxon>
        <taxon>Acanthomorphata</taxon>
        <taxon>Ovalentaria</taxon>
        <taxon>Atherinomorphae</taxon>
        <taxon>Cyprinodontiformes</taxon>
        <taxon>Goodeidae</taxon>
        <taxon>Ilyodon</taxon>
    </lineage>
</organism>
<keyword evidence="2" id="KW-1185">Reference proteome</keyword>
<comment type="caution">
    <text evidence="1">The sequence shown here is derived from an EMBL/GenBank/DDBJ whole genome shotgun (WGS) entry which is preliminary data.</text>
</comment>
<name>A0ABV0U0J5_9TELE</name>
<evidence type="ECO:0000313" key="2">
    <source>
        <dbReference type="Proteomes" id="UP001482620"/>
    </source>
</evidence>
<gene>
    <name evidence="1" type="ORF">ILYODFUR_035813</name>
</gene>
<dbReference type="Proteomes" id="UP001482620">
    <property type="component" value="Unassembled WGS sequence"/>
</dbReference>
<evidence type="ECO:0000313" key="1">
    <source>
        <dbReference type="EMBL" id="MEQ2238690.1"/>
    </source>
</evidence>
<protein>
    <submittedName>
        <fullName evidence="1">Uncharacterized protein</fullName>
    </submittedName>
</protein>
<dbReference type="EMBL" id="JAHRIQ010053334">
    <property type="protein sequence ID" value="MEQ2238690.1"/>
    <property type="molecule type" value="Genomic_DNA"/>
</dbReference>
<accession>A0ABV0U0J5</accession>
<proteinExistence type="predicted"/>
<reference evidence="1 2" key="1">
    <citation type="submission" date="2021-06" db="EMBL/GenBank/DDBJ databases">
        <authorList>
            <person name="Palmer J.M."/>
        </authorList>
    </citation>
    <scope>NUCLEOTIDE SEQUENCE [LARGE SCALE GENOMIC DNA]</scope>
    <source>
        <strain evidence="2">if_2019</strain>
        <tissue evidence="1">Muscle</tissue>
    </source>
</reference>